<name>E4XKZ8_OIKDI</name>
<reference evidence="2" key="1">
    <citation type="journal article" date="2010" name="Science">
        <title>Plasticity of animal genome architecture unmasked by rapid evolution of a pelagic tunicate.</title>
        <authorList>
            <person name="Denoeud F."/>
            <person name="Henriet S."/>
            <person name="Mungpakdee S."/>
            <person name="Aury J.M."/>
            <person name="Da Silva C."/>
            <person name="Brinkmann H."/>
            <person name="Mikhaleva J."/>
            <person name="Olsen L.C."/>
            <person name="Jubin C."/>
            <person name="Canestro C."/>
            <person name="Bouquet J.M."/>
            <person name="Danks G."/>
            <person name="Poulain J."/>
            <person name="Campsteijn C."/>
            <person name="Adamski M."/>
            <person name="Cross I."/>
            <person name="Yadetie F."/>
            <person name="Muffato M."/>
            <person name="Louis A."/>
            <person name="Butcher S."/>
            <person name="Tsagkogeorga G."/>
            <person name="Konrad A."/>
            <person name="Singh S."/>
            <person name="Jensen M.F."/>
            <person name="Cong E.H."/>
            <person name="Eikeseth-Otteraa H."/>
            <person name="Noel B."/>
            <person name="Anthouard V."/>
            <person name="Porcel B.M."/>
            <person name="Kachouri-Lafond R."/>
            <person name="Nishino A."/>
            <person name="Ugolini M."/>
            <person name="Chourrout P."/>
            <person name="Nishida H."/>
            <person name="Aasland R."/>
            <person name="Huzurbazar S."/>
            <person name="Westhof E."/>
            <person name="Delsuc F."/>
            <person name="Lehrach H."/>
            <person name="Reinhardt R."/>
            <person name="Weissenbach J."/>
            <person name="Roy S.W."/>
            <person name="Artiguenave F."/>
            <person name="Postlethwait J.H."/>
            <person name="Manak J.R."/>
            <person name="Thompson E.M."/>
            <person name="Jaillon O."/>
            <person name="Du Pasquier L."/>
            <person name="Boudinot P."/>
            <person name="Liberles D.A."/>
            <person name="Volff J.N."/>
            <person name="Philippe H."/>
            <person name="Lenhard B."/>
            <person name="Roest Crollius H."/>
            <person name="Wincker P."/>
            <person name="Chourrout D."/>
        </authorList>
    </citation>
    <scope>NUCLEOTIDE SEQUENCE [LARGE SCALE GENOMIC DNA]</scope>
</reference>
<dbReference type="EMBL" id="FN653066">
    <property type="protein sequence ID" value="CBY25066.1"/>
    <property type="molecule type" value="Genomic_DNA"/>
</dbReference>
<evidence type="ECO:0000313" key="3">
    <source>
        <dbReference type="Proteomes" id="UP000001307"/>
    </source>
</evidence>
<proteinExistence type="predicted"/>
<keyword evidence="3" id="KW-1185">Reference proteome</keyword>
<feature type="coiled-coil region" evidence="1">
    <location>
        <begin position="192"/>
        <end position="219"/>
    </location>
</feature>
<evidence type="ECO:0000256" key="1">
    <source>
        <dbReference type="SAM" id="Coils"/>
    </source>
</evidence>
<gene>
    <name evidence="2" type="ORF">GSOID_T00014369001</name>
</gene>
<dbReference type="Proteomes" id="UP000001307">
    <property type="component" value="Unassembled WGS sequence"/>
</dbReference>
<sequence length="224" mass="26300">MVETTNKNEVPPLKGLEPVSILTTIKNPNGLSIQDCELLTYQNICKQTLRNTAYRNPSELTEDVTIVKKIEGSDEITMMNQRVNFYLLQTKKTSDLQKKMLKNLSLEELQFDPKEMRDKNSKCFNSFKKQEANKQNKECSELLEEFFKNETDANPNLKKQEARDQMLIERYEAKIMAQLGKKYSKEYLQGVILNSELDNKKLEDEIMFTENETDRLKHRFNLQK</sequence>
<organism evidence="2">
    <name type="scientific">Oikopleura dioica</name>
    <name type="common">Tunicate</name>
    <dbReference type="NCBI Taxonomy" id="34765"/>
    <lineage>
        <taxon>Eukaryota</taxon>
        <taxon>Metazoa</taxon>
        <taxon>Chordata</taxon>
        <taxon>Tunicata</taxon>
        <taxon>Appendicularia</taxon>
        <taxon>Copelata</taxon>
        <taxon>Oikopleuridae</taxon>
        <taxon>Oikopleura</taxon>
    </lineage>
</organism>
<protein>
    <submittedName>
        <fullName evidence="2">Uncharacterized protein</fullName>
    </submittedName>
</protein>
<dbReference type="InParanoid" id="E4XKZ8"/>
<keyword evidence="1" id="KW-0175">Coiled coil</keyword>
<evidence type="ECO:0000313" key="2">
    <source>
        <dbReference type="EMBL" id="CBY25066.1"/>
    </source>
</evidence>
<accession>E4XKZ8</accession>
<dbReference type="AlphaFoldDB" id="E4XKZ8"/>